<dbReference type="OrthoDB" id="2189254at2759"/>
<keyword evidence="1" id="KW-0175">Coiled coil</keyword>
<dbReference type="GO" id="GO:0070939">
    <property type="term" value="C:Dsl1/NZR complex"/>
    <property type="evidence" value="ECO:0007669"/>
    <property type="project" value="InterPro"/>
</dbReference>
<dbReference type="GO" id="GO:0060628">
    <property type="term" value="P:regulation of ER to Golgi vesicle-mediated transport"/>
    <property type="evidence" value="ECO:0007669"/>
    <property type="project" value="TreeGrafter"/>
</dbReference>
<dbReference type="AlphaFoldDB" id="A0A3N4KGU8"/>
<dbReference type="PANTHER" id="PTHR13520:SF0">
    <property type="entry name" value="RAD50-INTERACTING PROTEIN 1"/>
    <property type="match status" value="1"/>
</dbReference>
<sequence length="783" mass="88317">MSGNLDGTPVDSRGKDSPVEDYLNDKFQTLSDLENLDALLTIVQTQQSQLRDQLQEAETRADKARNAAKEHSQNVLIQAQLFRQEQEDIDRRLRATTSSETAQDAAREFETSMEKLRRLDVAKGYIALIIEVNKLSEEARKLIQKDPKSALVPYNKLQHLAKSLKIRHEASESAAVHLVDFVEKTTSTLWDEMKDKLAGEFQNVLGKMGWPAPKVDLNKFPEFQKGFDKLLVLQEPEIKSGLKDKPLLPLEVLVKPLELRFRYHFEGDKQTNRVDKPEWFLSQLITLITTYNPFLCSSIQPILSSSENPHVSSRDAVNEFITALLPVLRRKIHNLLPQILDQAQLLSHFIHEMIKFDAVLRDEFSYVPYGENGWKGVTHEVLTVENGFAGWIKVEKEFALSRYHNILNAEDAWVIDYDSAGPNDAKPTKSALRLKDLLETITDRYRPLTSFSQRLSFLMNIQISILDQYLNRLQSSIDAFSILSSSIARAVQGTSKEEVQSLSGLGGLERLCKVYGSATFLEDCTRDWDEDPFFLELWEELQTRAQKSQQSNSNKSLTGTMNVEEVANVTSNAVVSGDDDGALFDNIAEAYKSLRTRAEEMIVELLLGSIKEELKSYSRITLWSSIDMDRGDSTISPEIVPAVATLNSFLDFLSKTVAAAVFRRVFRKLGAGIQDWMWDYVITRNQFSSAGGSQFSSDINEIWKTCSRYVEEPTASMRKLKDSCVLLTLSTSPAEGSLGLKEVARSVFEGNDKARDTLGRLGLANLSANDARTVLQRRVEAFA</sequence>
<dbReference type="InParanoid" id="A0A3N4KGU8"/>
<protein>
    <recommendedName>
        <fullName evidence="5">RINT-1 family protein</fullName>
    </recommendedName>
</protein>
<evidence type="ECO:0000313" key="3">
    <source>
        <dbReference type="EMBL" id="RPB09737.1"/>
    </source>
</evidence>
<dbReference type="EMBL" id="ML119149">
    <property type="protein sequence ID" value="RPB09737.1"/>
    <property type="molecule type" value="Genomic_DNA"/>
</dbReference>
<organism evidence="3 4">
    <name type="scientific">Morchella conica CCBAS932</name>
    <dbReference type="NCBI Taxonomy" id="1392247"/>
    <lineage>
        <taxon>Eukaryota</taxon>
        <taxon>Fungi</taxon>
        <taxon>Dikarya</taxon>
        <taxon>Ascomycota</taxon>
        <taxon>Pezizomycotina</taxon>
        <taxon>Pezizomycetes</taxon>
        <taxon>Pezizales</taxon>
        <taxon>Morchellaceae</taxon>
        <taxon>Morchella</taxon>
    </lineage>
</organism>
<dbReference type="Gene3D" id="1.20.58.670">
    <property type="entry name" value="Dsl1p vesicle tethering complex, Tip20p subunit, domain D"/>
    <property type="match status" value="1"/>
</dbReference>
<dbReference type="Pfam" id="PF04437">
    <property type="entry name" value="RINT1_TIP1"/>
    <property type="match status" value="1"/>
</dbReference>
<dbReference type="InterPro" id="IPR007528">
    <property type="entry name" value="RINT1_Tip20"/>
</dbReference>
<dbReference type="PROSITE" id="PS51386">
    <property type="entry name" value="RINT1_TIP20"/>
    <property type="match status" value="1"/>
</dbReference>
<feature type="region of interest" description="Disordered" evidence="2">
    <location>
        <begin position="1"/>
        <end position="20"/>
    </location>
</feature>
<evidence type="ECO:0000256" key="1">
    <source>
        <dbReference type="SAM" id="Coils"/>
    </source>
</evidence>
<gene>
    <name evidence="3" type="ORF">P167DRAFT_491919</name>
</gene>
<dbReference type="Proteomes" id="UP000277580">
    <property type="component" value="Unassembled WGS sequence"/>
</dbReference>
<dbReference type="Gene3D" id="1.20.58.1420">
    <property type="entry name" value="Dsl1p vesicle tethering complex, Tip20p subunit, domain B"/>
    <property type="match status" value="1"/>
</dbReference>
<dbReference type="GO" id="GO:0006888">
    <property type="term" value="P:endoplasmic reticulum to Golgi vesicle-mediated transport"/>
    <property type="evidence" value="ECO:0007669"/>
    <property type="project" value="InterPro"/>
</dbReference>
<proteinExistence type="predicted"/>
<feature type="coiled-coil region" evidence="1">
    <location>
        <begin position="99"/>
        <end position="145"/>
    </location>
</feature>
<dbReference type="InterPro" id="IPR042042">
    <property type="entry name" value="Tip20p_domB"/>
</dbReference>
<dbReference type="STRING" id="1392247.A0A3N4KGU8"/>
<accession>A0A3N4KGU8</accession>
<feature type="coiled-coil region" evidence="1">
    <location>
        <begin position="40"/>
        <end position="74"/>
    </location>
</feature>
<dbReference type="FunCoup" id="A0A3N4KGU8">
    <property type="interactions" value="100"/>
</dbReference>
<evidence type="ECO:0008006" key="5">
    <source>
        <dbReference type="Google" id="ProtNLM"/>
    </source>
</evidence>
<dbReference type="PANTHER" id="PTHR13520">
    <property type="entry name" value="RAD50-INTERACTING PROTEIN 1 RINT-1"/>
    <property type="match status" value="1"/>
</dbReference>
<evidence type="ECO:0000313" key="4">
    <source>
        <dbReference type="Proteomes" id="UP000277580"/>
    </source>
</evidence>
<reference evidence="3 4" key="1">
    <citation type="journal article" date="2018" name="Nat. Ecol. Evol.">
        <title>Pezizomycetes genomes reveal the molecular basis of ectomycorrhizal truffle lifestyle.</title>
        <authorList>
            <person name="Murat C."/>
            <person name="Payen T."/>
            <person name="Noel B."/>
            <person name="Kuo A."/>
            <person name="Morin E."/>
            <person name="Chen J."/>
            <person name="Kohler A."/>
            <person name="Krizsan K."/>
            <person name="Balestrini R."/>
            <person name="Da Silva C."/>
            <person name="Montanini B."/>
            <person name="Hainaut M."/>
            <person name="Levati E."/>
            <person name="Barry K.W."/>
            <person name="Belfiori B."/>
            <person name="Cichocki N."/>
            <person name="Clum A."/>
            <person name="Dockter R.B."/>
            <person name="Fauchery L."/>
            <person name="Guy J."/>
            <person name="Iotti M."/>
            <person name="Le Tacon F."/>
            <person name="Lindquist E.A."/>
            <person name="Lipzen A."/>
            <person name="Malagnac F."/>
            <person name="Mello A."/>
            <person name="Molinier V."/>
            <person name="Miyauchi S."/>
            <person name="Poulain J."/>
            <person name="Riccioni C."/>
            <person name="Rubini A."/>
            <person name="Sitrit Y."/>
            <person name="Splivallo R."/>
            <person name="Traeger S."/>
            <person name="Wang M."/>
            <person name="Zifcakova L."/>
            <person name="Wipf D."/>
            <person name="Zambonelli A."/>
            <person name="Paolocci F."/>
            <person name="Nowrousian M."/>
            <person name="Ottonello S."/>
            <person name="Baldrian P."/>
            <person name="Spatafora J.W."/>
            <person name="Henrissat B."/>
            <person name="Nagy L.G."/>
            <person name="Aury J.M."/>
            <person name="Wincker P."/>
            <person name="Grigoriev I.V."/>
            <person name="Bonfante P."/>
            <person name="Martin F.M."/>
        </authorList>
    </citation>
    <scope>NUCLEOTIDE SEQUENCE [LARGE SCALE GENOMIC DNA]</scope>
    <source>
        <strain evidence="3 4">CCBAS932</strain>
    </source>
</reference>
<name>A0A3N4KGU8_9PEZI</name>
<dbReference type="InterPro" id="IPR042044">
    <property type="entry name" value="EXOC6PINT-1/Sec15/Tip20_C_dom2"/>
</dbReference>
<evidence type="ECO:0000256" key="2">
    <source>
        <dbReference type="SAM" id="MobiDB-lite"/>
    </source>
</evidence>
<dbReference type="GO" id="GO:0006890">
    <property type="term" value="P:retrograde vesicle-mediated transport, Golgi to endoplasmic reticulum"/>
    <property type="evidence" value="ECO:0007669"/>
    <property type="project" value="InterPro"/>
</dbReference>
<keyword evidence="4" id="KW-1185">Reference proteome</keyword>